<dbReference type="OrthoDB" id="8967330at2"/>
<organism evidence="1 2">
    <name type="scientific">Cupriavidus metallidurans</name>
    <dbReference type="NCBI Taxonomy" id="119219"/>
    <lineage>
        <taxon>Bacteria</taxon>
        <taxon>Pseudomonadati</taxon>
        <taxon>Pseudomonadota</taxon>
        <taxon>Betaproteobacteria</taxon>
        <taxon>Burkholderiales</taxon>
        <taxon>Burkholderiaceae</taxon>
        <taxon>Cupriavidus</taxon>
    </lineage>
</organism>
<proteinExistence type="predicted"/>
<gene>
    <name evidence="1" type="ORF">DDF84_025285</name>
</gene>
<dbReference type="RefSeq" id="WP_008651960.1">
    <property type="nucleotide sequence ID" value="NZ_CP037901.1"/>
</dbReference>
<accession>A0A482J0C4</accession>
<dbReference type="Proteomes" id="UP000253772">
    <property type="component" value="Chromosome c2"/>
</dbReference>
<evidence type="ECO:0000313" key="1">
    <source>
        <dbReference type="EMBL" id="QBP12969.1"/>
    </source>
</evidence>
<name>A0A482J0C4_9BURK</name>
<protein>
    <submittedName>
        <fullName evidence="1">Uncharacterized protein</fullName>
    </submittedName>
</protein>
<dbReference type="EMBL" id="CP037901">
    <property type="protein sequence ID" value="QBP12969.1"/>
    <property type="molecule type" value="Genomic_DNA"/>
</dbReference>
<sequence>MTMKTEEQVQAEIAALKALQPQLPERARKAVDAALMVLEKGLSHDNVYDMFEEGTEEFEDAFAARMWREGAPGSESLSVLYRELI</sequence>
<evidence type="ECO:0000313" key="2">
    <source>
        <dbReference type="Proteomes" id="UP000253772"/>
    </source>
</evidence>
<dbReference type="GeneID" id="60826127"/>
<dbReference type="AlphaFoldDB" id="A0A482J0C4"/>
<reference evidence="1 2" key="1">
    <citation type="submission" date="2019-03" db="EMBL/GenBank/DDBJ databases">
        <title>Comparative insights into the high quality Complete genome sequence of highly metal resistant Cupriavidus metallidurans strain BS1 isolated from a gold-copper mine.</title>
        <authorList>
            <person name="Mazhar H.S."/>
            <person name="Rensing C."/>
        </authorList>
    </citation>
    <scope>NUCLEOTIDE SEQUENCE [LARGE SCALE GENOMIC DNA]</scope>
    <source>
        <strain evidence="1 2">BS1</strain>
    </source>
</reference>